<evidence type="ECO:0000313" key="2">
    <source>
        <dbReference type="EMBL" id="SOQ38443.1"/>
    </source>
</evidence>
<dbReference type="AlphaFoldDB" id="A0A2H1VC71"/>
<keyword evidence="1" id="KW-0812">Transmembrane</keyword>
<gene>
    <name evidence="2" type="ORF">SFRICE_013869</name>
</gene>
<keyword evidence="1" id="KW-0472">Membrane</keyword>
<sequence>MTSPALGETKGSVKLLLTKNHPVPTPAFRAGAPLFDSLIGLVAKTSIILLIFIIKLDMSQVYVVHKCDHRAIHTFNTGFLADEVVVFPASSVVPHEGGGCRRRARRELTPGLHAVLA</sequence>
<name>A0A2H1VC71_SPOFR</name>
<organism evidence="2">
    <name type="scientific">Spodoptera frugiperda</name>
    <name type="common">Fall armyworm</name>
    <dbReference type="NCBI Taxonomy" id="7108"/>
    <lineage>
        <taxon>Eukaryota</taxon>
        <taxon>Metazoa</taxon>
        <taxon>Ecdysozoa</taxon>
        <taxon>Arthropoda</taxon>
        <taxon>Hexapoda</taxon>
        <taxon>Insecta</taxon>
        <taxon>Pterygota</taxon>
        <taxon>Neoptera</taxon>
        <taxon>Endopterygota</taxon>
        <taxon>Lepidoptera</taxon>
        <taxon>Glossata</taxon>
        <taxon>Ditrysia</taxon>
        <taxon>Noctuoidea</taxon>
        <taxon>Noctuidae</taxon>
        <taxon>Amphipyrinae</taxon>
        <taxon>Spodoptera</taxon>
    </lineage>
</organism>
<accession>A0A2H1VC71</accession>
<proteinExistence type="predicted"/>
<feature type="transmembrane region" description="Helical" evidence="1">
    <location>
        <begin position="38"/>
        <end position="56"/>
    </location>
</feature>
<reference evidence="2" key="1">
    <citation type="submission" date="2016-07" db="EMBL/GenBank/DDBJ databases">
        <authorList>
            <person name="Bretaudeau A."/>
        </authorList>
    </citation>
    <scope>NUCLEOTIDE SEQUENCE</scope>
    <source>
        <strain evidence="2">Rice</strain>
        <tissue evidence="2">Whole body</tissue>
    </source>
</reference>
<protein>
    <submittedName>
        <fullName evidence="2">SFRICE_013869</fullName>
    </submittedName>
</protein>
<dbReference type="EMBL" id="ODYU01001774">
    <property type="protein sequence ID" value="SOQ38443.1"/>
    <property type="molecule type" value="Genomic_DNA"/>
</dbReference>
<keyword evidence="1" id="KW-1133">Transmembrane helix</keyword>
<evidence type="ECO:0000256" key="1">
    <source>
        <dbReference type="SAM" id="Phobius"/>
    </source>
</evidence>